<comment type="subunit">
    <text evidence="6">Homotetramer.</text>
</comment>
<evidence type="ECO:0000313" key="9">
    <source>
        <dbReference type="Proteomes" id="UP001589896"/>
    </source>
</evidence>
<evidence type="ECO:0000313" key="8">
    <source>
        <dbReference type="EMBL" id="MFC0681092.1"/>
    </source>
</evidence>
<evidence type="ECO:0000256" key="6">
    <source>
        <dbReference type="HAMAP-Rule" id="MF_01965"/>
    </source>
</evidence>
<keyword evidence="2 6" id="KW-0067">ATP-binding</keyword>
<comment type="cofactor">
    <cofactor evidence="6">
        <name>Mg(2+)</name>
        <dbReference type="ChEBI" id="CHEBI:18420"/>
    </cofactor>
</comment>
<dbReference type="HAMAP" id="MF_01965">
    <property type="entry name" value="NADHX_dehydratase"/>
    <property type="match status" value="1"/>
</dbReference>
<proteinExistence type="inferred from homology"/>
<feature type="binding site" evidence="6">
    <location>
        <position position="202"/>
    </location>
    <ligand>
        <name>AMP</name>
        <dbReference type="ChEBI" id="CHEBI:456215"/>
    </ligand>
</feature>
<feature type="binding site" evidence="6">
    <location>
        <position position="137"/>
    </location>
    <ligand>
        <name>(6S)-NADPHX</name>
        <dbReference type="ChEBI" id="CHEBI:64076"/>
    </ligand>
</feature>
<comment type="catalytic activity">
    <reaction evidence="6">
        <text>(6S)-NADHX + ADP = AMP + phosphate + NADH + H(+)</text>
        <dbReference type="Rhea" id="RHEA:32223"/>
        <dbReference type="ChEBI" id="CHEBI:15378"/>
        <dbReference type="ChEBI" id="CHEBI:43474"/>
        <dbReference type="ChEBI" id="CHEBI:57945"/>
        <dbReference type="ChEBI" id="CHEBI:64074"/>
        <dbReference type="ChEBI" id="CHEBI:456215"/>
        <dbReference type="ChEBI" id="CHEBI:456216"/>
        <dbReference type="EC" id="4.2.1.136"/>
    </reaction>
</comment>
<reference evidence="8 9" key="1">
    <citation type="submission" date="2024-09" db="EMBL/GenBank/DDBJ databases">
        <authorList>
            <person name="Sun Q."/>
            <person name="Mori K."/>
        </authorList>
    </citation>
    <scope>NUCLEOTIDE SEQUENCE [LARGE SCALE GENOMIC DNA]</scope>
    <source>
        <strain evidence="8 9">KCTC 23076</strain>
    </source>
</reference>
<dbReference type="EMBL" id="JBHLTG010000007">
    <property type="protein sequence ID" value="MFC0681092.1"/>
    <property type="molecule type" value="Genomic_DNA"/>
</dbReference>
<dbReference type="SUPFAM" id="SSF53613">
    <property type="entry name" value="Ribokinase-like"/>
    <property type="match status" value="1"/>
</dbReference>
<comment type="catalytic activity">
    <reaction evidence="6">
        <text>(6S)-NADPHX + ADP = AMP + phosphate + NADPH + H(+)</text>
        <dbReference type="Rhea" id="RHEA:32235"/>
        <dbReference type="ChEBI" id="CHEBI:15378"/>
        <dbReference type="ChEBI" id="CHEBI:43474"/>
        <dbReference type="ChEBI" id="CHEBI:57783"/>
        <dbReference type="ChEBI" id="CHEBI:64076"/>
        <dbReference type="ChEBI" id="CHEBI:456215"/>
        <dbReference type="ChEBI" id="CHEBI:456216"/>
        <dbReference type="EC" id="4.2.1.136"/>
    </reaction>
</comment>
<feature type="binding site" evidence="6">
    <location>
        <position position="203"/>
    </location>
    <ligand>
        <name>(6S)-NADPHX</name>
        <dbReference type="ChEBI" id="CHEBI:64076"/>
    </ligand>
</feature>
<dbReference type="Pfam" id="PF01256">
    <property type="entry name" value="Carb_kinase"/>
    <property type="match status" value="1"/>
</dbReference>
<evidence type="ECO:0000259" key="7">
    <source>
        <dbReference type="PROSITE" id="PS51383"/>
    </source>
</evidence>
<feature type="domain" description="YjeF C-terminal" evidence="7">
    <location>
        <begin position="6"/>
        <end position="267"/>
    </location>
</feature>
<dbReference type="EC" id="4.2.1.136" evidence="6"/>
<comment type="function">
    <text evidence="6">Catalyzes the dehydration of the S-form of NAD(P)HX at the expense of ADP, which is converted to AMP. Together with NAD(P)HX epimerase, which catalyzes the epimerization of the S- and R-forms, the enzyme allows the repair of both epimers of NAD(P)HX, a damaged form of NAD(P)H that is a result of enzymatic or heat-dependent hydration.</text>
</comment>
<dbReference type="Proteomes" id="UP001589896">
    <property type="component" value="Unassembled WGS sequence"/>
</dbReference>
<name>A0ABV6RVS7_9GAMM</name>
<keyword evidence="4 6" id="KW-0520">NAD</keyword>
<dbReference type="RefSeq" id="WP_386673399.1">
    <property type="nucleotide sequence ID" value="NZ_JBHLTG010000007.1"/>
</dbReference>
<dbReference type="Gene3D" id="3.40.1190.20">
    <property type="match status" value="1"/>
</dbReference>
<evidence type="ECO:0000256" key="4">
    <source>
        <dbReference type="ARBA" id="ARBA00023027"/>
    </source>
</evidence>
<organism evidence="8 9">
    <name type="scientific">Lysobacter korlensis</name>
    <dbReference type="NCBI Taxonomy" id="553636"/>
    <lineage>
        <taxon>Bacteria</taxon>
        <taxon>Pseudomonadati</taxon>
        <taxon>Pseudomonadota</taxon>
        <taxon>Gammaproteobacteria</taxon>
        <taxon>Lysobacterales</taxon>
        <taxon>Lysobacteraceae</taxon>
        <taxon>Lysobacter</taxon>
    </lineage>
</organism>
<evidence type="ECO:0000256" key="5">
    <source>
        <dbReference type="ARBA" id="ARBA00023239"/>
    </source>
</evidence>
<gene>
    <name evidence="6" type="primary">nnrD</name>
    <name evidence="8" type="ORF">ACFFGH_24960</name>
</gene>
<dbReference type="PROSITE" id="PS51383">
    <property type="entry name" value="YJEF_C_3"/>
    <property type="match status" value="1"/>
</dbReference>
<evidence type="ECO:0000256" key="2">
    <source>
        <dbReference type="ARBA" id="ARBA00022840"/>
    </source>
</evidence>
<protein>
    <recommendedName>
        <fullName evidence="6">ADP-dependent (S)-NAD(P)H-hydrate dehydratase</fullName>
        <ecNumber evidence="6">4.2.1.136</ecNumber>
    </recommendedName>
    <alternativeName>
        <fullName evidence="6">ADP-dependent NAD(P)HX dehydratase</fullName>
    </alternativeName>
</protein>
<feature type="binding site" evidence="6">
    <location>
        <position position="41"/>
    </location>
    <ligand>
        <name>(6S)-NADPHX</name>
        <dbReference type="ChEBI" id="CHEBI:64076"/>
    </ligand>
</feature>
<keyword evidence="5 6" id="KW-0456">Lyase</keyword>
<feature type="binding site" evidence="6">
    <location>
        <position position="91"/>
    </location>
    <ligand>
        <name>(6S)-NADPHX</name>
        <dbReference type="ChEBI" id="CHEBI:64076"/>
    </ligand>
</feature>
<evidence type="ECO:0000256" key="1">
    <source>
        <dbReference type="ARBA" id="ARBA00022741"/>
    </source>
</evidence>
<keyword evidence="9" id="KW-1185">Reference proteome</keyword>
<evidence type="ECO:0000256" key="3">
    <source>
        <dbReference type="ARBA" id="ARBA00022857"/>
    </source>
</evidence>
<dbReference type="CDD" id="cd01171">
    <property type="entry name" value="YXKO-related"/>
    <property type="match status" value="1"/>
</dbReference>
<dbReference type="PANTHER" id="PTHR12592">
    <property type="entry name" value="ATP-DEPENDENT (S)-NAD(P)H-HYDRATE DEHYDRATASE FAMILY MEMBER"/>
    <property type="match status" value="1"/>
</dbReference>
<feature type="binding site" evidence="6">
    <location>
        <begin position="174"/>
        <end position="178"/>
    </location>
    <ligand>
        <name>AMP</name>
        <dbReference type="ChEBI" id="CHEBI:456215"/>
    </ligand>
</feature>
<comment type="similarity">
    <text evidence="6">Belongs to the NnrD/CARKD family.</text>
</comment>
<dbReference type="InterPro" id="IPR029056">
    <property type="entry name" value="Ribokinase-like"/>
</dbReference>
<keyword evidence="1 6" id="KW-0547">Nucleotide-binding</keyword>
<keyword evidence="3 6" id="KW-0521">NADP</keyword>
<accession>A0ABV6RVS7</accession>
<dbReference type="InterPro" id="IPR000631">
    <property type="entry name" value="CARKD"/>
</dbReference>
<dbReference type="PANTHER" id="PTHR12592:SF0">
    <property type="entry name" value="ATP-DEPENDENT (S)-NAD(P)H-HYDRATE DEHYDRATASE"/>
    <property type="match status" value="1"/>
</dbReference>
<sequence length="272" mass="27617">MTDFFRAEEAAELIAVPDEGDDKYSRGVLGVMTGSAQYPGAAVLGVEAALRTGVGMVRYVGPESAKQLVLARRPEAVSGRGRVQAWLVGSGMDAESRTGDETALLRDALREDLPAVIDAGALDLVGDAAGPVVITPHYGELARLLGAERADIAADPARFASRAAEQLGVTVLLKGFVTHVAGDGVLLKARSATPWLATAGSGDALGGVLGALLATHSDQILADRAVLPRLAAAAAVIHGIAGDRASNGGPVTVLDLAAALPATIAHLLGTRA</sequence>
<comment type="caution">
    <text evidence="8">The sequence shown here is derived from an EMBL/GenBank/DDBJ whole genome shotgun (WGS) entry which is preliminary data.</text>
</comment>